<gene>
    <name evidence="1" type="ORF">Fmac_033063</name>
</gene>
<dbReference type="EMBL" id="JBGMDY010000011">
    <property type="protein sequence ID" value="KAL2319187.1"/>
    <property type="molecule type" value="Genomic_DNA"/>
</dbReference>
<proteinExistence type="predicted"/>
<protein>
    <recommendedName>
        <fullName evidence="3">Secreted protein</fullName>
    </recommendedName>
</protein>
<reference evidence="1 2" key="1">
    <citation type="submission" date="2024-08" db="EMBL/GenBank/DDBJ databases">
        <title>Insights into the chromosomal genome structure of Flemingia macrophylla.</title>
        <authorList>
            <person name="Ding Y."/>
            <person name="Zhao Y."/>
            <person name="Bi W."/>
            <person name="Wu M."/>
            <person name="Zhao G."/>
            <person name="Gong Y."/>
            <person name="Li W."/>
            <person name="Zhang P."/>
        </authorList>
    </citation>
    <scope>NUCLEOTIDE SEQUENCE [LARGE SCALE GENOMIC DNA]</scope>
    <source>
        <strain evidence="1">DYQJB</strain>
        <tissue evidence="1">Leaf</tissue>
    </source>
</reference>
<organism evidence="1 2">
    <name type="scientific">Flemingia macrophylla</name>
    <dbReference type="NCBI Taxonomy" id="520843"/>
    <lineage>
        <taxon>Eukaryota</taxon>
        <taxon>Viridiplantae</taxon>
        <taxon>Streptophyta</taxon>
        <taxon>Embryophyta</taxon>
        <taxon>Tracheophyta</taxon>
        <taxon>Spermatophyta</taxon>
        <taxon>Magnoliopsida</taxon>
        <taxon>eudicotyledons</taxon>
        <taxon>Gunneridae</taxon>
        <taxon>Pentapetalae</taxon>
        <taxon>rosids</taxon>
        <taxon>fabids</taxon>
        <taxon>Fabales</taxon>
        <taxon>Fabaceae</taxon>
        <taxon>Papilionoideae</taxon>
        <taxon>50 kb inversion clade</taxon>
        <taxon>NPAAA clade</taxon>
        <taxon>indigoferoid/millettioid clade</taxon>
        <taxon>Phaseoleae</taxon>
        <taxon>Flemingia</taxon>
    </lineage>
</organism>
<sequence length="88" mass="10076">MRMLGLIMALISARLIISFHYRYLFRPPSDNAGLLLLFDKGPHLRSWRYLQSTQVNSDEKVVAVSLSFLTEGATKTYISPQISFQQAR</sequence>
<evidence type="ECO:0008006" key="3">
    <source>
        <dbReference type="Google" id="ProtNLM"/>
    </source>
</evidence>
<name>A0ABD1L6P1_9FABA</name>
<comment type="caution">
    <text evidence="1">The sequence shown here is derived from an EMBL/GenBank/DDBJ whole genome shotgun (WGS) entry which is preliminary data.</text>
</comment>
<dbReference type="Proteomes" id="UP001603857">
    <property type="component" value="Unassembled WGS sequence"/>
</dbReference>
<dbReference type="AlphaFoldDB" id="A0ABD1L6P1"/>
<evidence type="ECO:0000313" key="1">
    <source>
        <dbReference type="EMBL" id="KAL2319187.1"/>
    </source>
</evidence>
<evidence type="ECO:0000313" key="2">
    <source>
        <dbReference type="Proteomes" id="UP001603857"/>
    </source>
</evidence>
<accession>A0ABD1L6P1</accession>
<keyword evidence="2" id="KW-1185">Reference proteome</keyword>